<dbReference type="Proteomes" id="UP000478008">
    <property type="component" value="Unassembled WGS sequence"/>
</dbReference>
<dbReference type="EMBL" id="CABFWN010000007">
    <property type="protein sequence ID" value="VUG20303.1"/>
    <property type="molecule type" value="Genomic_DNA"/>
</dbReference>
<evidence type="ECO:0000256" key="1">
    <source>
        <dbReference type="SAM" id="MobiDB-lite"/>
    </source>
</evidence>
<accession>A0A7D9H2L1</accession>
<reference evidence="2 3" key="1">
    <citation type="submission" date="2019-07" db="EMBL/GenBank/DDBJ databases">
        <authorList>
            <person name="Friedrich A."/>
            <person name="Schacherer J."/>
        </authorList>
    </citation>
    <scope>NUCLEOTIDE SEQUENCE [LARGE SCALE GENOMIC DNA]</scope>
</reference>
<sequence>MSEEANQAVPSAETSMQGVEPSAEGANDENFKRENEQEGVQGAEPANKEQESGTDAEQRQPEAGRDAGEPGKRPYDDFLSSDLTADDDKYDRSIKEDVVYETTEDSQFRETRALFIGNLRPPFLNSDLQNMLDAEASQAGCSIDRLWLNEHRSHCIAIISDISGAVAIRKKFNGRPFPSGEVQEGEEVEDISGENVKDGKDGKDISGENVKDVKDGKEVNDGENAEDVNDVNDGENDGENMEGIKEANANANDRGKTLNDNLPEQQSKQLPLYIDFIPVKATQLWIDQEGRGPKDAVWKVSYMRLPPKREGDPDFLVVAHKMLNYPNRSLGYKSKRDHRSGSRHRRGGFRRRYREREYYRGVGPAESSYRDREAGREPRDADRDPYYSGRDHGYRPYPTGPRYGRERARDRDYYGQEGYRGYDRDYGRGYRDYDRSYGRSYDRSTYERSTDRNYDRNADRSYDRSTNRNYDRGADRNYDGGYDRSPRGDYGRREYDRRPYDREEYRERSPDRSSGRAPAESTKSPVWSD</sequence>
<proteinExistence type="predicted"/>
<feature type="compositionally biased region" description="Basic and acidic residues" evidence="1">
    <location>
        <begin position="195"/>
        <end position="220"/>
    </location>
</feature>
<feature type="compositionally biased region" description="Basic and acidic residues" evidence="1">
    <location>
        <begin position="368"/>
        <end position="394"/>
    </location>
</feature>
<name>A0A7D9H2L1_DEKBR</name>
<keyword evidence="3" id="KW-1185">Reference proteome</keyword>
<feature type="region of interest" description="Disordered" evidence="1">
    <location>
        <begin position="175"/>
        <end position="241"/>
    </location>
</feature>
<gene>
    <name evidence="2" type="ORF">DEBR0S7_00848G</name>
</gene>
<dbReference type="AlphaFoldDB" id="A0A7D9H2L1"/>
<feature type="compositionally biased region" description="Acidic residues" evidence="1">
    <location>
        <begin position="221"/>
        <end position="240"/>
    </location>
</feature>
<feature type="compositionally biased region" description="Polar residues" evidence="1">
    <location>
        <begin position="1"/>
        <end position="17"/>
    </location>
</feature>
<evidence type="ECO:0000313" key="2">
    <source>
        <dbReference type="EMBL" id="VUG20303.1"/>
    </source>
</evidence>
<feature type="compositionally biased region" description="Basic residues" evidence="1">
    <location>
        <begin position="333"/>
        <end position="352"/>
    </location>
</feature>
<feature type="region of interest" description="Disordered" evidence="1">
    <location>
        <begin position="328"/>
        <end position="352"/>
    </location>
</feature>
<evidence type="ECO:0000313" key="3">
    <source>
        <dbReference type="Proteomes" id="UP000478008"/>
    </source>
</evidence>
<organism evidence="2 3">
    <name type="scientific">Dekkera bruxellensis</name>
    <name type="common">Brettanomyces custersii</name>
    <dbReference type="NCBI Taxonomy" id="5007"/>
    <lineage>
        <taxon>Eukaryota</taxon>
        <taxon>Fungi</taxon>
        <taxon>Dikarya</taxon>
        <taxon>Ascomycota</taxon>
        <taxon>Saccharomycotina</taxon>
        <taxon>Pichiomycetes</taxon>
        <taxon>Pichiales</taxon>
        <taxon>Pichiaceae</taxon>
        <taxon>Brettanomyces</taxon>
    </lineage>
</organism>
<feature type="region of interest" description="Disordered" evidence="1">
    <location>
        <begin position="1"/>
        <end position="85"/>
    </location>
</feature>
<feature type="compositionally biased region" description="Basic and acidic residues" evidence="1">
    <location>
        <begin position="46"/>
        <end position="76"/>
    </location>
</feature>
<feature type="compositionally biased region" description="Basic and acidic residues" evidence="1">
    <location>
        <begin position="403"/>
        <end position="514"/>
    </location>
</feature>
<protein>
    <submittedName>
        <fullName evidence="2">DEBR0S7_00848g1_1</fullName>
    </submittedName>
</protein>
<feature type="region of interest" description="Disordered" evidence="1">
    <location>
        <begin position="364"/>
        <end position="529"/>
    </location>
</feature>
<feature type="compositionally biased region" description="Acidic residues" evidence="1">
    <location>
        <begin position="183"/>
        <end position="192"/>
    </location>
</feature>